<keyword evidence="12" id="KW-0902">Two-component regulatory system</keyword>
<accession>A0A379DCZ1</accession>
<dbReference type="Gene3D" id="3.30.565.10">
    <property type="entry name" value="Histidine kinase-like ATPase, C-terminal domain"/>
    <property type="match status" value="1"/>
</dbReference>
<evidence type="ECO:0000313" key="16">
    <source>
        <dbReference type="EMBL" id="SUB75640.1"/>
    </source>
</evidence>
<dbReference type="PROSITE" id="PS50109">
    <property type="entry name" value="HIS_KIN"/>
    <property type="match status" value="1"/>
</dbReference>
<evidence type="ECO:0000256" key="7">
    <source>
        <dbReference type="ARBA" id="ARBA00022692"/>
    </source>
</evidence>
<feature type="domain" description="Histidine kinase" evidence="15">
    <location>
        <begin position="257"/>
        <end position="451"/>
    </location>
</feature>
<gene>
    <name evidence="16" type="primary">cssS</name>
    <name evidence="16" type="ORF">NCTC11088_01438</name>
</gene>
<dbReference type="InterPro" id="IPR005467">
    <property type="entry name" value="His_kinase_dom"/>
</dbReference>
<evidence type="ECO:0000256" key="6">
    <source>
        <dbReference type="ARBA" id="ARBA00022679"/>
    </source>
</evidence>
<dbReference type="InterPro" id="IPR004358">
    <property type="entry name" value="Sig_transdc_His_kin-like_C"/>
</dbReference>
<evidence type="ECO:0000256" key="5">
    <source>
        <dbReference type="ARBA" id="ARBA00022553"/>
    </source>
</evidence>
<dbReference type="FunFam" id="1.10.287.130:FF:000001">
    <property type="entry name" value="Two-component sensor histidine kinase"/>
    <property type="match status" value="1"/>
</dbReference>
<evidence type="ECO:0000256" key="4">
    <source>
        <dbReference type="ARBA" id="ARBA00022475"/>
    </source>
</evidence>
<comment type="subcellular location">
    <subcellularLocation>
        <location evidence="2">Cell membrane</location>
        <topology evidence="2">Multi-pass membrane protein</topology>
    </subcellularLocation>
</comment>
<dbReference type="PANTHER" id="PTHR45528:SF1">
    <property type="entry name" value="SENSOR HISTIDINE KINASE CPXA"/>
    <property type="match status" value="1"/>
</dbReference>
<evidence type="ECO:0000256" key="11">
    <source>
        <dbReference type="ARBA" id="ARBA00022989"/>
    </source>
</evidence>
<feature type="transmembrane region" description="Helical" evidence="14">
    <location>
        <begin position="176"/>
        <end position="196"/>
    </location>
</feature>
<reference evidence="16 17" key="1">
    <citation type="submission" date="2018-06" db="EMBL/GenBank/DDBJ databases">
        <authorList>
            <consortium name="Pathogen Informatics"/>
            <person name="Doyle S."/>
        </authorList>
    </citation>
    <scope>NUCLEOTIDE SEQUENCE [LARGE SCALE GENOMIC DNA]</scope>
    <source>
        <strain evidence="16 17">NCTC11088</strain>
    </source>
</reference>
<keyword evidence="6 16" id="KW-0808">Transferase</keyword>
<dbReference type="GO" id="GO:0005524">
    <property type="term" value="F:ATP binding"/>
    <property type="evidence" value="ECO:0007669"/>
    <property type="project" value="UniProtKB-KW"/>
</dbReference>
<dbReference type="GO" id="GO:0000155">
    <property type="term" value="F:phosphorelay sensor kinase activity"/>
    <property type="evidence" value="ECO:0007669"/>
    <property type="project" value="InterPro"/>
</dbReference>
<evidence type="ECO:0000256" key="1">
    <source>
        <dbReference type="ARBA" id="ARBA00000085"/>
    </source>
</evidence>
<keyword evidence="10" id="KW-0067">ATP-binding</keyword>
<dbReference type="GO" id="GO:0005886">
    <property type="term" value="C:plasma membrane"/>
    <property type="evidence" value="ECO:0007669"/>
    <property type="project" value="UniProtKB-SubCell"/>
</dbReference>
<evidence type="ECO:0000256" key="3">
    <source>
        <dbReference type="ARBA" id="ARBA00012438"/>
    </source>
</evidence>
<dbReference type="InterPro" id="IPR036097">
    <property type="entry name" value="HisK_dim/P_sf"/>
</dbReference>
<keyword evidence="5" id="KW-0597">Phosphoprotein</keyword>
<dbReference type="Pfam" id="PF00512">
    <property type="entry name" value="HisKA"/>
    <property type="match status" value="1"/>
</dbReference>
<dbReference type="SMART" id="SM00388">
    <property type="entry name" value="HisKA"/>
    <property type="match status" value="1"/>
</dbReference>
<dbReference type="EMBL" id="UGTH01000001">
    <property type="protein sequence ID" value="SUB75640.1"/>
    <property type="molecule type" value="Genomic_DNA"/>
</dbReference>
<dbReference type="InterPro" id="IPR036890">
    <property type="entry name" value="HATPase_C_sf"/>
</dbReference>
<dbReference type="InterPro" id="IPR050398">
    <property type="entry name" value="HssS/ArlS-like"/>
</dbReference>
<dbReference type="SUPFAM" id="SSF55874">
    <property type="entry name" value="ATPase domain of HSP90 chaperone/DNA topoisomerase II/histidine kinase"/>
    <property type="match status" value="1"/>
</dbReference>
<evidence type="ECO:0000256" key="14">
    <source>
        <dbReference type="SAM" id="Phobius"/>
    </source>
</evidence>
<keyword evidence="9 16" id="KW-0418">Kinase</keyword>
<dbReference type="AlphaFoldDB" id="A0A379DCZ1"/>
<dbReference type="Proteomes" id="UP000254777">
    <property type="component" value="Unassembled WGS sequence"/>
</dbReference>
<keyword evidence="8" id="KW-0547">Nucleotide-binding</keyword>
<evidence type="ECO:0000259" key="15">
    <source>
        <dbReference type="PROSITE" id="PS50109"/>
    </source>
</evidence>
<keyword evidence="11 14" id="KW-1133">Transmembrane helix</keyword>
<dbReference type="PANTHER" id="PTHR45528">
    <property type="entry name" value="SENSOR HISTIDINE KINASE CPXA"/>
    <property type="match status" value="1"/>
</dbReference>
<dbReference type="EC" id="2.7.13.3" evidence="3"/>
<evidence type="ECO:0000256" key="13">
    <source>
        <dbReference type="ARBA" id="ARBA00023136"/>
    </source>
</evidence>
<evidence type="ECO:0000256" key="8">
    <source>
        <dbReference type="ARBA" id="ARBA00022741"/>
    </source>
</evidence>
<protein>
    <recommendedName>
        <fullName evidence="3">histidine kinase</fullName>
        <ecNumber evidence="3">2.7.13.3</ecNumber>
    </recommendedName>
</protein>
<dbReference type="PRINTS" id="PR00344">
    <property type="entry name" value="BCTRLSENSOR"/>
</dbReference>
<keyword evidence="4" id="KW-1003">Cell membrane</keyword>
<dbReference type="SUPFAM" id="SSF47384">
    <property type="entry name" value="Homodimeric domain of signal transducing histidine kinase"/>
    <property type="match status" value="1"/>
</dbReference>
<dbReference type="Pfam" id="PF02518">
    <property type="entry name" value="HATPase_c"/>
    <property type="match status" value="1"/>
</dbReference>
<evidence type="ECO:0000313" key="17">
    <source>
        <dbReference type="Proteomes" id="UP000254777"/>
    </source>
</evidence>
<organism evidence="16 17">
    <name type="scientific">Peptoniphilus indolicus</name>
    <dbReference type="NCBI Taxonomy" id="33030"/>
    <lineage>
        <taxon>Bacteria</taxon>
        <taxon>Bacillati</taxon>
        <taxon>Bacillota</taxon>
        <taxon>Tissierellia</taxon>
        <taxon>Tissierellales</taxon>
        <taxon>Peptoniphilaceae</taxon>
        <taxon>Peptoniphilus</taxon>
    </lineage>
</organism>
<evidence type="ECO:0000256" key="2">
    <source>
        <dbReference type="ARBA" id="ARBA00004651"/>
    </source>
</evidence>
<dbReference type="CDD" id="cd00075">
    <property type="entry name" value="HATPase"/>
    <property type="match status" value="1"/>
</dbReference>
<dbReference type="Gene3D" id="1.10.287.130">
    <property type="match status" value="1"/>
</dbReference>
<feature type="transmembrane region" description="Helical" evidence="14">
    <location>
        <begin position="12"/>
        <end position="34"/>
    </location>
</feature>
<evidence type="ECO:0000256" key="10">
    <source>
        <dbReference type="ARBA" id="ARBA00022840"/>
    </source>
</evidence>
<dbReference type="InterPro" id="IPR003661">
    <property type="entry name" value="HisK_dim/P_dom"/>
</dbReference>
<sequence length="451" mass="51997">MNKRKKLSNSLLIIPPISILSVFIFVTIIFHVIMKGYITEITADSINEEFVLRYVNEPEMTEYSLETYNRIFFPVHTIIVQPQKDPNKYIGDWYTDREKIESEAILRELSKKDELKDGQTSVTVGDQSYIFERRMYTGEFDGYFIFAAGKEKEPYEIIVYINTTSVQSIVKLMDKFIVVLFTIFAGLSVLLISLHLRRINISFRNLNKYLLKVGQREKDIEKADVLYEEFESVVDTIDNMSNLIDKSENLQKSFFQNASHELRTPLMSIQGYTEGIMHGVIDKEKGLGVIYKQSKKMSRLVDDILYLSKFETKELDEREVDISDVIYESSNNISVGNNKDISFKIDLDDDLKIIGDEELIEKVFDNIISNAYRYAKTTIKISGFKSENMIKIDIVDDGNGIEPTEIEHIFERFYKGKEGNFGIGLSIVKDIMKKYGGVNVSSMIGETKFTL</sequence>
<dbReference type="SMART" id="SM00387">
    <property type="entry name" value="HATPase_c"/>
    <property type="match status" value="1"/>
</dbReference>
<dbReference type="InterPro" id="IPR003594">
    <property type="entry name" value="HATPase_dom"/>
</dbReference>
<keyword evidence="13 14" id="KW-0472">Membrane</keyword>
<name>A0A379DCZ1_9FIRM</name>
<dbReference type="RefSeq" id="WP_004820807.1">
    <property type="nucleotide sequence ID" value="NZ_UGTH01000001.1"/>
</dbReference>
<dbReference type="CDD" id="cd00082">
    <property type="entry name" value="HisKA"/>
    <property type="match status" value="1"/>
</dbReference>
<keyword evidence="7 14" id="KW-0812">Transmembrane</keyword>
<evidence type="ECO:0000256" key="9">
    <source>
        <dbReference type="ARBA" id="ARBA00022777"/>
    </source>
</evidence>
<evidence type="ECO:0000256" key="12">
    <source>
        <dbReference type="ARBA" id="ARBA00023012"/>
    </source>
</evidence>
<comment type="catalytic activity">
    <reaction evidence="1">
        <text>ATP + protein L-histidine = ADP + protein N-phospho-L-histidine.</text>
        <dbReference type="EC" id="2.7.13.3"/>
    </reaction>
</comment>
<proteinExistence type="predicted"/>